<proteinExistence type="predicted"/>
<comment type="caution">
    <text evidence="2">The sequence shown here is derived from an EMBL/GenBank/DDBJ whole genome shotgun (WGS) entry which is preliminary data.</text>
</comment>
<evidence type="ECO:0000313" key="2">
    <source>
        <dbReference type="EMBL" id="MVP00358.1"/>
    </source>
</evidence>
<dbReference type="AlphaFoldDB" id="A0A7X3FIJ4"/>
<reference evidence="2 3" key="1">
    <citation type="journal article" date="2019" name="Microorganisms">
        <title>Paenibacillus lutrae sp. nov., A Chitinolytic Species Isolated from A River Otter in Castril Natural Park, Granada, Spain.</title>
        <authorList>
            <person name="Rodriguez M."/>
            <person name="Reina J.C."/>
            <person name="Bejar V."/>
            <person name="Llamas I."/>
        </authorList>
    </citation>
    <scope>NUCLEOTIDE SEQUENCE [LARGE SCALE GENOMIC DNA]</scope>
    <source>
        <strain evidence="2 3">N10</strain>
    </source>
</reference>
<name>A0A7X3FIJ4_9BACL</name>
<dbReference type="RefSeq" id="WP_157335962.1">
    <property type="nucleotide sequence ID" value="NZ_RHLK01000006.1"/>
</dbReference>
<dbReference type="EMBL" id="RHLK01000006">
    <property type="protein sequence ID" value="MVP00358.1"/>
    <property type="molecule type" value="Genomic_DNA"/>
</dbReference>
<dbReference type="Proteomes" id="UP000490800">
    <property type="component" value="Unassembled WGS sequence"/>
</dbReference>
<gene>
    <name evidence="2" type="ORF">EDM21_12630</name>
</gene>
<sequence length="163" mass="17529">MKTIKQGYTDRERVTEEYPEGEDMLSNTSDSLSIGGSSIFYTNDLCKDLAVRDTSLHYFGTDTGAMKEMNLMNYKLGGKRAVYVYNQTDQTINVNLVARPAFGLTPTSTIANGVVPANGVLLLEESTKPMINTPAGSLYFTATATTAPTSGVLNARLVIGGGR</sequence>
<keyword evidence="3" id="KW-1185">Reference proteome</keyword>
<protein>
    <submittedName>
        <fullName evidence="2">Uncharacterized protein</fullName>
    </submittedName>
</protein>
<accession>A0A7X3FIJ4</accession>
<evidence type="ECO:0000313" key="3">
    <source>
        <dbReference type="Proteomes" id="UP000490800"/>
    </source>
</evidence>
<evidence type="ECO:0000256" key="1">
    <source>
        <dbReference type="SAM" id="MobiDB-lite"/>
    </source>
</evidence>
<feature type="region of interest" description="Disordered" evidence="1">
    <location>
        <begin position="1"/>
        <end position="27"/>
    </location>
</feature>
<organism evidence="2 3">
    <name type="scientific">Paenibacillus lutrae</name>
    <dbReference type="NCBI Taxonomy" id="2078573"/>
    <lineage>
        <taxon>Bacteria</taxon>
        <taxon>Bacillati</taxon>
        <taxon>Bacillota</taxon>
        <taxon>Bacilli</taxon>
        <taxon>Bacillales</taxon>
        <taxon>Paenibacillaceae</taxon>
        <taxon>Paenibacillus</taxon>
    </lineage>
</organism>